<dbReference type="Gene3D" id="3.40.30.10">
    <property type="entry name" value="Glutaredoxin"/>
    <property type="match status" value="1"/>
</dbReference>
<dbReference type="AlphaFoldDB" id="A0A6C0F804"/>
<dbReference type="EMBL" id="MN738789">
    <property type="protein sequence ID" value="QHT36981.1"/>
    <property type="molecule type" value="Genomic_DNA"/>
</dbReference>
<reference evidence="2" key="1">
    <citation type="journal article" date="2020" name="Nature">
        <title>Giant virus diversity and host interactions through global metagenomics.</title>
        <authorList>
            <person name="Schulz F."/>
            <person name="Roux S."/>
            <person name="Paez-Espino D."/>
            <person name="Jungbluth S."/>
            <person name="Walsh D.A."/>
            <person name="Denef V.J."/>
            <person name="McMahon K.D."/>
            <person name="Konstantinidis K.T."/>
            <person name="Eloe-Fadrosh E.A."/>
            <person name="Kyrpides N.C."/>
            <person name="Woyke T."/>
        </authorList>
    </citation>
    <scope>NUCLEOTIDE SEQUENCE</scope>
    <source>
        <strain evidence="2">GVMAG-S-ERX555967-131</strain>
    </source>
</reference>
<protein>
    <recommendedName>
        <fullName evidence="1">Glutaredoxin domain-containing protein</fullName>
    </recommendedName>
</protein>
<dbReference type="Pfam" id="PF00462">
    <property type="entry name" value="Glutaredoxin"/>
    <property type="match status" value="1"/>
</dbReference>
<proteinExistence type="predicted"/>
<organism evidence="2">
    <name type="scientific">viral metagenome</name>
    <dbReference type="NCBI Taxonomy" id="1070528"/>
    <lineage>
        <taxon>unclassified sequences</taxon>
        <taxon>metagenomes</taxon>
        <taxon>organismal metagenomes</taxon>
    </lineage>
</organism>
<sequence length="110" mass="12398">MNTIYKLLFAIVLISCVLKVRTPRNEKFIGVAESKPKMYGRDSCPYCVKMKSQLKQDNVWHLFEYIDVTTSDGVASFQAVNGTVVPLFECNGIFVIGSTSTQELLEKLKI</sequence>
<accession>A0A6C0F804</accession>
<dbReference type="SUPFAM" id="SSF52833">
    <property type="entry name" value="Thioredoxin-like"/>
    <property type="match status" value="1"/>
</dbReference>
<dbReference type="InterPro" id="IPR036249">
    <property type="entry name" value="Thioredoxin-like_sf"/>
</dbReference>
<name>A0A6C0F804_9ZZZZ</name>
<evidence type="ECO:0000313" key="2">
    <source>
        <dbReference type="EMBL" id="QHT36981.1"/>
    </source>
</evidence>
<evidence type="ECO:0000259" key="1">
    <source>
        <dbReference type="Pfam" id="PF00462"/>
    </source>
</evidence>
<feature type="domain" description="Glutaredoxin" evidence="1">
    <location>
        <begin position="38"/>
        <end position="72"/>
    </location>
</feature>
<dbReference type="PROSITE" id="PS51354">
    <property type="entry name" value="GLUTAREDOXIN_2"/>
    <property type="match status" value="1"/>
</dbReference>
<dbReference type="InterPro" id="IPR002109">
    <property type="entry name" value="Glutaredoxin"/>
</dbReference>